<dbReference type="CDD" id="cd09024">
    <property type="entry name" value="Aldose_epim_lacX"/>
    <property type="match status" value="1"/>
</dbReference>
<comment type="cofactor">
    <cofactor evidence="1">
        <name>Ca(2+)</name>
        <dbReference type="ChEBI" id="CHEBI:29108"/>
    </cofactor>
</comment>
<dbReference type="SUPFAM" id="SSF74650">
    <property type="entry name" value="Galactose mutarotase-like"/>
    <property type="match status" value="1"/>
</dbReference>
<evidence type="ECO:0000313" key="4">
    <source>
        <dbReference type="EMBL" id="MDG4715391.1"/>
    </source>
</evidence>
<keyword evidence="5" id="KW-1185">Reference proteome</keyword>
<proteinExistence type="predicted"/>
<dbReference type="InterPro" id="IPR037481">
    <property type="entry name" value="LacX"/>
</dbReference>
<gene>
    <name evidence="4" type="ORF">P7122_05880</name>
</gene>
<dbReference type="Proteomes" id="UP001529085">
    <property type="component" value="Unassembled WGS sequence"/>
</dbReference>
<evidence type="ECO:0000256" key="3">
    <source>
        <dbReference type="ARBA" id="ARBA00022837"/>
    </source>
</evidence>
<dbReference type="EMBL" id="JARSBN010000003">
    <property type="protein sequence ID" value="MDG4715391.1"/>
    <property type="molecule type" value="Genomic_DNA"/>
</dbReference>
<evidence type="ECO:0000256" key="2">
    <source>
        <dbReference type="ARBA" id="ARBA00011245"/>
    </source>
</evidence>
<dbReference type="InterPro" id="IPR011013">
    <property type="entry name" value="Gal_mutarotase_sf_dom"/>
</dbReference>
<protein>
    <submittedName>
        <fullName evidence="4">Aldose 1-epimerase family protein</fullName>
    </submittedName>
</protein>
<dbReference type="Gene3D" id="2.70.98.10">
    <property type="match status" value="1"/>
</dbReference>
<keyword evidence="3" id="KW-0106">Calcium</keyword>
<sequence>MPFLENSLLKIEIKPKGAELCSIQSVKNNTEFIWEANPDVWGSHAPNLFPIIGAMKNDSYIYEGKQYNMPKHGFVRHNNDFKVISNTKSEVTFQLKPNDQLKTIYPFDFEFLITYELKDSSLYIHHTVKNTDSKTIFFSLGGHPAFTCPLFKDELYTDYFLEFEKEETSQSYLLNMDNGLVTEKTKTAFDAPNRINLRGDLFNEDALIFKDLKSRKVALKHQLKGEILNVKFDGFPFLGIWAKPNAPYVCIEPWIGIADAENTDQHIKNKEGIIELEANKTFNATYSITVNAGLLD</sequence>
<dbReference type="Pfam" id="PF01263">
    <property type="entry name" value="Aldose_epim"/>
    <property type="match status" value="1"/>
</dbReference>
<organism evidence="4 5">
    <name type="scientific">Winogradskyella marincola</name>
    <dbReference type="NCBI Taxonomy" id="3037795"/>
    <lineage>
        <taxon>Bacteria</taxon>
        <taxon>Pseudomonadati</taxon>
        <taxon>Bacteroidota</taxon>
        <taxon>Flavobacteriia</taxon>
        <taxon>Flavobacteriales</taxon>
        <taxon>Flavobacteriaceae</taxon>
        <taxon>Winogradskyella</taxon>
    </lineage>
</organism>
<reference evidence="4 5" key="1">
    <citation type="submission" date="2023-03" db="EMBL/GenBank/DDBJ databases">
        <title>Strain YYF002 represents a novel species in the genus Winogradskyella isolated from seawater.</title>
        <authorList>
            <person name="Fu Z.-Y."/>
        </authorList>
    </citation>
    <scope>NUCLEOTIDE SEQUENCE [LARGE SCALE GENOMIC DNA]</scope>
    <source>
        <strain evidence="4 5">YYF002</strain>
    </source>
</reference>
<name>A0ABT6G028_9FLAO</name>
<dbReference type="InterPro" id="IPR008183">
    <property type="entry name" value="Aldose_1/G6P_1-epimerase"/>
</dbReference>
<evidence type="ECO:0000256" key="1">
    <source>
        <dbReference type="ARBA" id="ARBA00001913"/>
    </source>
</evidence>
<accession>A0ABT6G028</accession>
<dbReference type="RefSeq" id="WP_278004851.1">
    <property type="nucleotide sequence ID" value="NZ_JARSBN010000003.1"/>
</dbReference>
<evidence type="ECO:0000313" key="5">
    <source>
        <dbReference type="Proteomes" id="UP001529085"/>
    </source>
</evidence>
<comment type="subunit">
    <text evidence="2">Monomer.</text>
</comment>
<dbReference type="InterPro" id="IPR014718">
    <property type="entry name" value="GH-type_carb-bd"/>
</dbReference>
<comment type="caution">
    <text evidence="4">The sequence shown here is derived from an EMBL/GenBank/DDBJ whole genome shotgun (WGS) entry which is preliminary data.</text>
</comment>